<dbReference type="eggNOG" id="COG3581">
    <property type="taxonomic scope" value="Bacteria"/>
</dbReference>
<evidence type="ECO:0000313" key="4">
    <source>
        <dbReference type="Proteomes" id="UP000006044"/>
    </source>
</evidence>
<comment type="caution">
    <text evidence="3">The sequence shown here is derived from an EMBL/GenBank/DDBJ whole genome shotgun (WGS) entry which is preliminary data.</text>
</comment>
<dbReference type="HOGENOM" id="CLU_002393_1_0_10"/>
<reference evidence="3 4" key="1">
    <citation type="submission" date="2012-08" db="EMBL/GenBank/DDBJ databases">
        <title>The Genome Sequence of Barnesiella intestinihominis YIT 11860.</title>
        <authorList>
            <consortium name="The Broad Institute Genome Sequencing Platform"/>
            <person name="Earl A."/>
            <person name="Ward D."/>
            <person name="Feldgarden M."/>
            <person name="Gevers D."/>
            <person name="Morotomi M."/>
            <person name="Walker B."/>
            <person name="Young S.K."/>
            <person name="Zeng Q."/>
            <person name="Gargeya S."/>
            <person name="Fitzgerald M."/>
            <person name="Haas B."/>
            <person name="Abouelleil A."/>
            <person name="Alvarado L."/>
            <person name="Arachchi H.M."/>
            <person name="Berlin A.M."/>
            <person name="Chapman S.B."/>
            <person name="Goldberg J."/>
            <person name="Griggs A."/>
            <person name="Gujja S."/>
            <person name="Hansen M."/>
            <person name="Howarth C."/>
            <person name="Imamovic A."/>
            <person name="Larimer J."/>
            <person name="McCowen C."/>
            <person name="Montmayeur A."/>
            <person name="Murphy C."/>
            <person name="Neiman D."/>
            <person name="Pearson M."/>
            <person name="Priest M."/>
            <person name="Roberts A."/>
            <person name="Saif S."/>
            <person name="Shea T."/>
            <person name="Sisk P."/>
            <person name="Sykes S."/>
            <person name="Wortman J."/>
            <person name="Nusbaum C."/>
            <person name="Birren B."/>
        </authorList>
    </citation>
    <scope>NUCLEOTIDE SEQUENCE [LARGE SCALE GENOMIC DNA]</scope>
    <source>
        <strain evidence="3 4">YIT 11860</strain>
    </source>
</reference>
<dbReference type="CDD" id="cd24034">
    <property type="entry name" value="ASKHA_NBD_O66634-like_rpt1"/>
    <property type="match status" value="1"/>
</dbReference>
<dbReference type="PATRIC" id="fig|742726.3.peg.955"/>
<feature type="domain" description="ATPase BadF/BadG/BcrA/BcrD type" evidence="1">
    <location>
        <begin position="10"/>
        <end position="259"/>
    </location>
</feature>
<dbReference type="EMBL" id="ADLE01000007">
    <property type="protein sequence ID" value="EJZ65162.1"/>
    <property type="molecule type" value="Genomic_DNA"/>
</dbReference>
<evidence type="ECO:0008006" key="5">
    <source>
        <dbReference type="Google" id="ProtNLM"/>
    </source>
</evidence>
<dbReference type="RefSeq" id="WP_008861386.1">
    <property type="nucleotide sequence ID" value="NZ_JH815203.1"/>
</dbReference>
<dbReference type="OrthoDB" id="9802715at2"/>
<dbReference type="Pfam" id="PF09989">
    <property type="entry name" value="DUF2229"/>
    <property type="match status" value="1"/>
</dbReference>
<dbReference type="Proteomes" id="UP000006044">
    <property type="component" value="Unassembled WGS sequence"/>
</dbReference>
<dbReference type="InterPro" id="IPR018709">
    <property type="entry name" value="CoA_activase_DUF2229"/>
</dbReference>
<accession>K0X0Z6</accession>
<name>K0X0Z6_9BACT</name>
<organism evidence="3 4">
    <name type="scientific">Barnesiella intestinihominis YIT 11860</name>
    <dbReference type="NCBI Taxonomy" id="742726"/>
    <lineage>
        <taxon>Bacteria</taxon>
        <taxon>Pseudomonadati</taxon>
        <taxon>Bacteroidota</taxon>
        <taxon>Bacteroidia</taxon>
        <taxon>Bacteroidales</taxon>
        <taxon>Barnesiellaceae</taxon>
        <taxon>Barnesiella</taxon>
    </lineage>
</organism>
<feature type="domain" description="DUF2229" evidence="2">
    <location>
        <begin position="669"/>
        <end position="883"/>
    </location>
</feature>
<dbReference type="PANTHER" id="PTHR32329:SF4">
    <property type="entry name" value="ACTIVATOR OF 2-HYDROXYACYL-COA DEHYDRATASE"/>
    <property type="match status" value="1"/>
</dbReference>
<dbReference type="Pfam" id="PF01869">
    <property type="entry name" value="BcrAD_BadFG"/>
    <property type="match status" value="2"/>
</dbReference>
<protein>
    <recommendedName>
        <fullName evidence="5">CoA-substrate-specific enzyme activase</fullName>
    </recommendedName>
</protein>
<dbReference type="SUPFAM" id="SSF53067">
    <property type="entry name" value="Actin-like ATPase domain"/>
    <property type="match status" value="2"/>
</dbReference>
<dbReference type="CDD" id="cd24035">
    <property type="entry name" value="ASKHA_NBD_O66634-like_rpt2"/>
    <property type="match status" value="1"/>
</dbReference>
<dbReference type="eggNOG" id="COG3580">
    <property type="taxonomic scope" value="Bacteria"/>
</dbReference>
<keyword evidence="4" id="KW-1185">Reference proteome</keyword>
<evidence type="ECO:0000259" key="1">
    <source>
        <dbReference type="Pfam" id="PF01869"/>
    </source>
</evidence>
<dbReference type="InterPro" id="IPR051805">
    <property type="entry name" value="Dehydratase_Activator_Redct"/>
</dbReference>
<dbReference type="InterPro" id="IPR043129">
    <property type="entry name" value="ATPase_NBD"/>
</dbReference>
<evidence type="ECO:0000313" key="3">
    <source>
        <dbReference type="EMBL" id="EJZ65162.1"/>
    </source>
</evidence>
<sequence>MQGEKQYKTGLDVGSTTAKIVIIDESGQTVFSRYERHNAQVNDLLSAYFREARQELGNIETSIAVTGSVGMGTAEQLRTEFIQEVVAATRYAQQLYPSASALIDIGGEDAKVVLFQGNHIDLRMNGNCAGGTGAFIDQMAVLLGVDIEELSRLALQAEHIHPIAARCGVFSKTDIQNLVSRNVPLGDIAASIFHAVAVQTIVTLSRGWTFHPPILLCGGPLTFIPALRKAFADYLHLQESDFILPASGNLLPALGCALCATEEKAVSLSTLENLISRSTNITTKNSLPPLFDSETDYDNWKKEKAHYNWPSAPLVQGIQEAVLGIDSGSTTTKIVVTTPDGAILFSHYAPNLGNPIEAVRKGLTELKTQCDKNGTVLNITGSCSTGYGEELIKAAFGLDGSMIETMAHYRAARQMAPDVSFILDIGGQDMKAIFVKQGAITRMELNEACSSGCGSFIETFARTLKYNVSDFARSACMALHPCDLGTRCTVFMNSKIKQVLREGATVADIAAGLSYSVVKNCLYKVLKLKDGKELGGTIVVQGGTMHNDAIVRAFELETGKKVVRSNLPELMGAYGCALLAASQKSNSRTINQQLETTGYTSRQIQCNGCENKCFVCRYTFPNGNTFFSGNKCERIFTNRGESEKPGQNIYTDKYALLFDRETSETGNRTIGIPRVLNMYENYPFWHALFTRCGIRVVLSDISTFVSYEKALNSVMSDNICFPAKLVHSHIQNLIHKKVERIFLPYVVYEHESDKKMNNSYNCPIVTGYSDVIRSSMSPDIPVDSPAITFADTGLLTKQCTNYLSSWGISKRDAEQAVKYALNAQKQYSSDIRQKAENIVRESRRKEEPVILLAGRPYHTDPLIQHKLSEMIANLGVNVISDDIVRDNSEIETQDIYLIKQWAYMNRILKAAEWTARQGNDIQFVQMTSFGCGPDAFLLDEVRDILHRNGKPFTLLKIDDVNNIGSLKLRVRSLVESLKQTPLRGTTEKFRTTEVFRKKDRNRKIIAPFMSEYITPLLKPIFKLSGYDIEVLPPSDASSAETGLKYANNEVCYPATLIVGDIINALESGKYDLDNTAVAITQTGGQCRATNYLALIKRAMLDAGFGNVPVVTLGLGRKVSNEQEGFELKWQKILPVALNALLYTDTLSKFYHASVVREKERGAAARLRDKYLNLAERPILENEPHKLVEYIHLAAREFNDICMDKTCPKIGVVGEIFLKFNSYAHQHVVRFLCEQGIEVAPPILLPFFMQGFVNRENKEKLLLEKKRIPHFLSDLFYRYIDKRIALFNRTASTFRYFTPFTDIYEEAEETKNIVSGAAQFGEGWLLPAEIIAFTKQGINNVISLQPFGCIANHIVSKGIEKKLRMLYPELNLLSLDFDSGVSSVNVTNRLLLFTHNLSA</sequence>
<evidence type="ECO:0000259" key="2">
    <source>
        <dbReference type="Pfam" id="PF09989"/>
    </source>
</evidence>
<dbReference type="InterPro" id="IPR002731">
    <property type="entry name" value="ATPase_BadF"/>
</dbReference>
<dbReference type="eggNOG" id="COG1924">
    <property type="taxonomic scope" value="Bacteria"/>
</dbReference>
<dbReference type="Gene3D" id="3.30.420.40">
    <property type="match status" value="4"/>
</dbReference>
<feature type="domain" description="ATPase BadF/BadG/BcrA/BcrD type" evidence="1">
    <location>
        <begin position="323"/>
        <end position="580"/>
    </location>
</feature>
<gene>
    <name evidence="3" type="ORF">HMPREF9448_00893</name>
</gene>
<dbReference type="STRING" id="742726.HMPREF9448_00893"/>
<dbReference type="GeneID" id="77848202"/>
<dbReference type="PANTHER" id="PTHR32329">
    <property type="entry name" value="BIFUNCTIONAL PROTEIN [INCLUDES 2-HYDROXYACYL-COA DEHYDRATASE (N-TER) AND ITS ACTIVATOR DOMAIN (C_TERM)-RELATED"/>
    <property type="match status" value="1"/>
</dbReference>
<proteinExistence type="predicted"/>